<feature type="compositionally biased region" description="Polar residues" evidence="1">
    <location>
        <begin position="147"/>
        <end position="157"/>
    </location>
</feature>
<protein>
    <submittedName>
        <fullName evidence="2">Uncharacterized protein</fullName>
    </submittedName>
</protein>
<comment type="caution">
    <text evidence="2">The sequence shown here is derived from an EMBL/GenBank/DDBJ whole genome shotgun (WGS) entry which is preliminary data.</text>
</comment>
<keyword evidence="3" id="KW-1185">Reference proteome</keyword>
<gene>
    <name evidence="2" type="ORF">CRG98_018552</name>
</gene>
<sequence length="170" mass="18592">MAYAIPPPMVFSVPSAPVPTHLQAAELPSYPSLHPHVGLSCQAPPPIDTTFHEPGTPTHAAQFASPMHFFPEADTEQERRLKRMEETIRALQAGDARPDERYGNCSLFPAMRLPRSSRSRNSRLMRAQRIRATISATTGGICCNIGNTRSLSSTPSKTACRDRPSIGSCH</sequence>
<reference evidence="2 3" key="1">
    <citation type="submission" date="2017-11" db="EMBL/GenBank/DDBJ databases">
        <title>De-novo sequencing of pomegranate (Punica granatum L.) genome.</title>
        <authorList>
            <person name="Akparov Z."/>
            <person name="Amiraslanov A."/>
            <person name="Hajiyeva S."/>
            <person name="Abbasov M."/>
            <person name="Kaur K."/>
            <person name="Hamwieh A."/>
            <person name="Solovyev V."/>
            <person name="Salamov A."/>
            <person name="Braich B."/>
            <person name="Kosarev P."/>
            <person name="Mahmoud A."/>
            <person name="Hajiyev E."/>
            <person name="Babayeva S."/>
            <person name="Izzatullayeva V."/>
            <person name="Mammadov A."/>
            <person name="Mammadov A."/>
            <person name="Sharifova S."/>
            <person name="Ojaghi J."/>
            <person name="Eynullazada K."/>
            <person name="Bayramov B."/>
            <person name="Abdulazimova A."/>
            <person name="Shahmuradov I."/>
        </authorList>
    </citation>
    <scope>NUCLEOTIDE SEQUENCE [LARGE SCALE GENOMIC DNA]</scope>
    <source>
        <strain evidence="3">cv. AG2017</strain>
        <tissue evidence="2">Leaf</tissue>
    </source>
</reference>
<dbReference type="AlphaFoldDB" id="A0A2I0JYZ6"/>
<proteinExistence type="predicted"/>
<accession>A0A2I0JYZ6</accession>
<organism evidence="2 3">
    <name type="scientific">Punica granatum</name>
    <name type="common">Pomegranate</name>
    <dbReference type="NCBI Taxonomy" id="22663"/>
    <lineage>
        <taxon>Eukaryota</taxon>
        <taxon>Viridiplantae</taxon>
        <taxon>Streptophyta</taxon>
        <taxon>Embryophyta</taxon>
        <taxon>Tracheophyta</taxon>
        <taxon>Spermatophyta</taxon>
        <taxon>Magnoliopsida</taxon>
        <taxon>eudicotyledons</taxon>
        <taxon>Gunneridae</taxon>
        <taxon>Pentapetalae</taxon>
        <taxon>rosids</taxon>
        <taxon>malvids</taxon>
        <taxon>Myrtales</taxon>
        <taxon>Lythraceae</taxon>
        <taxon>Punica</taxon>
    </lineage>
</organism>
<evidence type="ECO:0000256" key="1">
    <source>
        <dbReference type="SAM" id="MobiDB-lite"/>
    </source>
</evidence>
<dbReference type="Proteomes" id="UP000233551">
    <property type="component" value="Unassembled WGS sequence"/>
</dbReference>
<evidence type="ECO:0000313" key="2">
    <source>
        <dbReference type="EMBL" id="PKI61050.1"/>
    </source>
</evidence>
<dbReference type="EMBL" id="PGOL01001084">
    <property type="protein sequence ID" value="PKI61050.1"/>
    <property type="molecule type" value="Genomic_DNA"/>
</dbReference>
<name>A0A2I0JYZ6_PUNGR</name>
<feature type="region of interest" description="Disordered" evidence="1">
    <location>
        <begin position="147"/>
        <end position="170"/>
    </location>
</feature>
<evidence type="ECO:0000313" key="3">
    <source>
        <dbReference type="Proteomes" id="UP000233551"/>
    </source>
</evidence>